<evidence type="ECO:0000313" key="2">
    <source>
        <dbReference type="EMBL" id="CAG06593.1"/>
    </source>
</evidence>
<dbReference type="AlphaFoldDB" id="Q4RYD9"/>
<reference evidence="2" key="2">
    <citation type="submission" date="2004-02" db="EMBL/GenBank/DDBJ databases">
        <authorList>
            <consortium name="Genoscope"/>
            <consortium name="Whitehead Institute Centre for Genome Research"/>
        </authorList>
    </citation>
    <scope>NUCLEOTIDE SEQUENCE</scope>
</reference>
<gene>
    <name evidence="2" type="ORF">GSTENG00027024001</name>
</gene>
<feature type="compositionally biased region" description="Low complexity" evidence="1">
    <location>
        <begin position="417"/>
        <end position="428"/>
    </location>
</feature>
<dbReference type="OrthoDB" id="8616028at2759"/>
<feature type="region of interest" description="Disordered" evidence="1">
    <location>
        <begin position="52"/>
        <end position="87"/>
    </location>
</feature>
<feature type="compositionally biased region" description="Polar residues" evidence="1">
    <location>
        <begin position="73"/>
        <end position="87"/>
    </location>
</feature>
<feature type="region of interest" description="Disordered" evidence="1">
    <location>
        <begin position="303"/>
        <end position="442"/>
    </location>
</feature>
<evidence type="ECO:0000256" key="1">
    <source>
        <dbReference type="SAM" id="MobiDB-lite"/>
    </source>
</evidence>
<name>Q4RYD9_TETNG</name>
<proteinExistence type="predicted"/>
<dbReference type="KEGG" id="tng:GSTEN00027024G001"/>
<organism evidence="2">
    <name type="scientific">Tetraodon nigroviridis</name>
    <name type="common">Spotted green pufferfish</name>
    <name type="synonym">Chelonodon nigroviridis</name>
    <dbReference type="NCBI Taxonomy" id="99883"/>
    <lineage>
        <taxon>Eukaryota</taxon>
        <taxon>Metazoa</taxon>
        <taxon>Chordata</taxon>
        <taxon>Craniata</taxon>
        <taxon>Vertebrata</taxon>
        <taxon>Euteleostomi</taxon>
        <taxon>Actinopterygii</taxon>
        <taxon>Neopterygii</taxon>
        <taxon>Teleostei</taxon>
        <taxon>Neoteleostei</taxon>
        <taxon>Acanthomorphata</taxon>
        <taxon>Eupercaria</taxon>
        <taxon>Tetraodontiformes</taxon>
        <taxon>Tetradontoidea</taxon>
        <taxon>Tetraodontidae</taxon>
        <taxon>Tetraodon</taxon>
    </lineage>
</organism>
<dbReference type="EMBL" id="CAAE01014976">
    <property type="protein sequence ID" value="CAG06593.1"/>
    <property type="molecule type" value="Genomic_DNA"/>
</dbReference>
<feature type="compositionally biased region" description="Low complexity" evidence="1">
    <location>
        <begin position="52"/>
        <end position="69"/>
    </location>
</feature>
<reference evidence="2" key="1">
    <citation type="journal article" date="2004" name="Nature">
        <title>Genome duplication in the teleost fish Tetraodon nigroviridis reveals the early vertebrate proto-karyotype.</title>
        <authorList>
            <person name="Jaillon O."/>
            <person name="Aury J.-M."/>
            <person name="Brunet F."/>
            <person name="Petit J.-L."/>
            <person name="Stange-Thomann N."/>
            <person name="Mauceli E."/>
            <person name="Bouneau L."/>
            <person name="Fischer C."/>
            <person name="Ozouf-Costaz C."/>
            <person name="Bernot A."/>
            <person name="Nicaud S."/>
            <person name="Jaffe D."/>
            <person name="Fisher S."/>
            <person name="Lutfalla G."/>
            <person name="Dossat C."/>
            <person name="Segurens B."/>
            <person name="Dasilva C."/>
            <person name="Salanoubat M."/>
            <person name="Levy M."/>
            <person name="Boudet N."/>
            <person name="Castellano S."/>
            <person name="Anthouard V."/>
            <person name="Jubin C."/>
            <person name="Castelli V."/>
            <person name="Katinka M."/>
            <person name="Vacherie B."/>
            <person name="Biemont C."/>
            <person name="Skalli Z."/>
            <person name="Cattolico L."/>
            <person name="Poulain J."/>
            <person name="De Berardinis V."/>
            <person name="Cruaud C."/>
            <person name="Duprat S."/>
            <person name="Brottier P."/>
            <person name="Coutanceau J.-P."/>
            <person name="Gouzy J."/>
            <person name="Parra G."/>
            <person name="Lardier G."/>
            <person name="Chapple C."/>
            <person name="McKernan K.J."/>
            <person name="McEwan P."/>
            <person name="Bosak S."/>
            <person name="Kellis M."/>
            <person name="Volff J.-N."/>
            <person name="Guigo R."/>
            <person name="Zody M.C."/>
            <person name="Mesirov J."/>
            <person name="Lindblad-Toh K."/>
            <person name="Birren B."/>
            <person name="Nusbaum C."/>
            <person name="Kahn D."/>
            <person name="Robinson-Rechavi M."/>
            <person name="Laudet V."/>
            <person name="Schachter V."/>
            <person name="Quetier F."/>
            <person name="Saurin W."/>
            <person name="Scarpelli C."/>
            <person name="Wincker P."/>
            <person name="Lander E.S."/>
            <person name="Weissenbach J."/>
            <person name="Roest Crollius H."/>
        </authorList>
    </citation>
    <scope>NUCLEOTIDE SEQUENCE [LARGE SCALE GENOMIC DNA]</scope>
</reference>
<accession>Q4RYD9</accession>
<sequence>MDASTGVMSLDAQGNMVFTVVKPVMGIFQVSSDQMVNAPLGGMGLQGLSENTVTVPQTQSQPQVDQNQVGGHPTQTHSQPQGQITLPGQTENMAQDQDLPPGLESTTPMPFAEVSSLLDPNMKGSKARKSLFSLSPKGSTMTPFPPPGKHLVSYDEIKRRLQAPEKMSLRSLAAYTRVSRGPASKKTLLGSLSLLGLKPSTTTSVSSSFSKLTEGDGLTWLRRVEPGTDALNLCVCVCVCVGDTRALCDDMRDFAHDYIDYGHMAKQLIPEINTVQHWSKIIETKFLGRHICPKAGRFWEPSGGHEEVLQGSAQQQLLRQRDPRARPGDAGRRPGRDRHRHRAADPDPVRSSGFGSGGFGSVDAARPQAPAQSLPDRGREVAQRDGRGRRAGGGRLQTQGAKQTQEKDAAGGRSRGPRGAPHGPRPAGQCGREHPDAGFPGIRERFRKPVTRPKPPLPQFDLVLLNVNKSDISGAGQEARAGVRAPECITVLPRVHLLYRRASKE</sequence>
<feature type="compositionally biased region" description="Basic and acidic residues" evidence="1">
    <location>
        <begin position="319"/>
        <end position="334"/>
    </location>
</feature>
<feature type="compositionally biased region" description="Basic and acidic residues" evidence="1">
    <location>
        <begin position="376"/>
        <end position="388"/>
    </location>
</feature>
<protein>
    <submittedName>
        <fullName evidence="2">Chromosome 2 SCAF14976, whole genome shotgun sequence</fullName>
    </submittedName>
</protein>